<protein>
    <submittedName>
        <fullName evidence="1">Uncharacterized protein</fullName>
    </submittedName>
</protein>
<dbReference type="Proteomes" id="UP001151532">
    <property type="component" value="Chromosome 15Z"/>
</dbReference>
<dbReference type="AlphaFoldDB" id="A0A9Q1A7J2"/>
<gene>
    <name evidence="1" type="ORF">OIU79_025571</name>
</gene>
<reference evidence="1" key="2">
    <citation type="journal article" date="2023" name="Int. J. Mol. Sci.">
        <title>De Novo Assembly and Annotation of 11 Diverse Shrub Willow (Salix) Genomes Reveals Novel Gene Organization in Sex-Linked Regions.</title>
        <authorList>
            <person name="Hyden B."/>
            <person name="Feng K."/>
            <person name="Yates T.B."/>
            <person name="Jawdy S."/>
            <person name="Cereghino C."/>
            <person name="Smart L.B."/>
            <person name="Muchero W."/>
        </authorList>
    </citation>
    <scope>NUCLEOTIDE SEQUENCE</scope>
    <source>
        <tissue evidence="1">Shoot tip</tissue>
    </source>
</reference>
<dbReference type="EMBL" id="JAPFFK010000006">
    <property type="protein sequence ID" value="KAJ6760754.1"/>
    <property type="molecule type" value="Genomic_DNA"/>
</dbReference>
<organism evidence="1 2">
    <name type="scientific">Salix purpurea</name>
    <name type="common">Purple osier willow</name>
    <dbReference type="NCBI Taxonomy" id="77065"/>
    <lineage>
        <taxon>Eukaryota</taxon>
        <taxon>Viridiplantae</taxon>
        <taxon>Streptophyta</taxon>
        <taxon>Embryophyta</taxon>
        <taxon>Tracheophyta</taxon>
        <taxon>Spermatophyta</taxon>
        <taxon>Magnoliopsida</taxon>
        <taxon>eudicotyledons</taxon>
        <taxon>Gunneridae</taxon>
        <taxon>Pentapetalae</taxon>
        <taxon>rosids</taxon>
        <taxon>fabids</taxon>
        <taxon>Malpighiales</taxon>
        <taxon>Salicaceae</taxon>
        <taxon>Saliceae</taxon>
        <taxon>Salix</taxon>
    </lineage>
</organism>
<evidence type="ECO:0000313" key="1">
    <source>
        <dbReference type="EMBL" id="KAJ6760754.1"/>
    </source>
</evidence>
<keyword evidence="2" id="KW-1185">Reference proteome</keyword>
<proteinExistence type="predicted"/>
<sequence>MFYVKLDNIFTRIGKVLEHIFYLTLSEKEKQIPNFHAHPIHESSVRGYSTGFATICSGCFYICPNLIGTADKMEWRIVLSNRIGIVAFSRS</sequence>
<evidence type="ECO:0000313" key="2">
    <source>
        <dbReference type="Proteomes" id="UP001151532"/>
    </source>
</evidence>
<reference evidence="1" key="1">
    <citation type="submission" date="2022-11" db="EMBL/GenBank/DDBJ databases">
        <authorList>
            <person name="Hyden B.L."/>
            <person name="Feng K."/>
            <person name="Yates T."/>
            <person name="Jawdy S."/>
            <person name="Smart L.B."/>
            <person name="Muchero W."/>
        </authorList>
    </citation>
    <scope>NUCLEOTIDE SEQUENCE</scope>
    <source>
        <tissue evidence="1">Shoot tip</tissue>
    </source>
</reference>
<comment type="caution">
    <text evidence="1">The sequence shown here is derived from an EMBL/GenBank/DDBJ whole genome shotgun (WGS) entry which is preliminary data.</text>
</comment>
<accession>A0A9Q1A7J2</accession>
<name>A0A9Q1A7J2_SALPP</name>